<evidence type="ECO:0000256" key="3">
    <source>
        <dbReference type="ARBA" id="ARBA00022676"/>
    </source>
</evidence>
<feature type="domain" description="Glycosyltransferase 2-like" evidence="6">
    <location>
        <begin position="3"/>
        <end position="121"/>
    </location>
</feature>
<sequence>MITVIIPVLNEEKTIGKVIHFVKKTQSVNEVIVVDDKSTDNTVQEAKNAGASVITSTKIGKGASMRDGLLVAKNEIIVFLDGDGDFQPNTIEKLTFPIINNEADFVKATFEREAGRVTELVAKPLLSLLFPQLDSFLQPLSGMIAGKKEFFKKIIFEDDYGVDIGILIDMNLIGARIAEVNIGVIQHKMKQWQELTHMSREVARAILKRAVNSSLVNLNSLETINIIRDQMGFAIKETLSTLKKMIIFDMDNTILNGRFIDKAAITFGFQKELVDIVIKNQDSYLLTKLIARFFKGFNISQLLAVADEVPIVSDIFDVVKELKKRGYIIGIISDSYDCIAIHIKNKIGADFALANELEFSQSIATGEIKIPSFFMKTDRSRCNHNFCKSNALLQVSEQYGIELSNIIAVGDSEFDICMVRLAGIGVAFCSSSNILNTIADQKIESKSFRPILNFAI</sequence>
<comment type="similarity">
    <text evidence="2">Belongs to the glycosyltransferase 2 family.</text>
</comment>
<dbReference type="InterPro" id="IPR029044">
    <property type="entry name" value="Nucleotide-diphossugar_trans"/>
</dbReference>
<dbReference type="PANTHER" id="PTHR48090">
    <property type="entry name" value="UNDECAPRENYL-PHOSPHATE 4-DEOXY-4-FORMAMIDO-L-ARABINOSE TRANSFERASE-RELATED"/>
    <property type="match status" value="1"/>
</dbReference>
<dbReference type="Proteomes" id="UP000178526">
    <property type="component" value="Unassembled WGS sequence"/>
</dbReference>
<protein>
    <submittedName>
        <fullName evidence="7">Glycosyl transferase family 2</fullName>
    </submittedName>
</protein>
<dbReference type="Pfam" id="PF00535">
    <property type="entry name" value="Glycos_transf_2"/>
    <property type="match status" value="1"/>
</dbReference>
<dbReference type="Pfam" id="PF12710">
    <property type="entry name" value="HAD"/>
    <property type="match status" value="1"/>
</dbReference>
<dbReference type="InterPro" id="IPR023214">
    <property type="entry name" value="HAD_sf"/>
</dbReference>
<evidence type="ECO:0000256" key="1">
    <source>
        <dbReference type="ARBA" id="ARBA00001946"/>
    </source>
</evidence>
<evidence type="ECO:0000256" key="2">
    <source>
        <dbReference type="ARBA" id="ARBA00006739"/>
    </source>
</evidence>
<accession>A0A1F7RDF2</accession>
<dbReference type="EMBL" id="MGDB01000115">
    <property type="protein sequence ID" value="OGL39585.1"/>
    <property type="molecule type" value="Genomic_DNA"/>
</dbReference>
<dbReference type="NCBIfam" id="TIGR01488">
    <property type="entry name" value="HAD-SF-IB"/>
    <property type="match status" value="1"/>
</dbReference>
<dbReference type="CDD" id="cd04179">
    <property type="entry name" value="DPM_DPG-synthase_like"/>
    <property type="match status" value="1"/>
</dbReference>
<comment type="caution">
    <text evidence="7">The sequence shown here is derived from an EMBL/GenBank/DDBJ whole genome shotgun (WGS) entry which is preliminary data.</text>
</comment>
<dbReference type="SUPFAM" id="SSF53448">
    <property type="entry name" value="Nucleotide-diphospho-sugar transferases"/>
    <property type="match status" value="1"/>
</dbReference>
<organism evidence="7 8">
    <name type="scientific">Candidatus Schekmanbacteria bacterium GWA2_38_11</name>
    <dbReference type="NCBI Taxonomy" id="1817876"/>
    <lineage>
        <taxon>Bacteria</taxon>
        <taxon>Candidatus Schekmaniibacteriota</taxon>
    </lineage>
</organism>
<reference evidence="7 8" key="1">
    <citation type="journal article" date="2016" name="Nat. Commun.">
        <title>Thousands of microbial genomes shed light on interconnected biogeochemical processes in an aquifer system.</title>
        <authorList>
            <person name="Anantharaman K."/>
            <person name="Brown C.T."/>
            <person name="Hug L.A."/>
            <person name="Sharon I."/>
            <person name="Castelle C.J."/>
            <person name="Probst A.J."/>
            <person name="Thomas B.C."/>
            <person name="Singh A."/>
            <person name="Wilkins M.J."/>
            <person name="Karaoz U."/>
            <person name="Brodie E.L."/>
            <person name="Williams K.H."/>
            <person name="Hubbard S.S."/>
            <person name="Banfield J.F."/>
        </authorList>
    </citation>
    <scope>NUCLEOTIDE SEQUENCE [LARGE SCALE GENOMIC DNA]</scope>
</reference>
<dbReference type="InterPro" id="IPR050256">
    <property type="entry name" value="Glycosyltransferase_2"/>
</dbReference>
<keyword evidence="4 7" id="KW-0808">Transferase</keyword>
<name>A0A1F7RDF2_9BACT</name>
<dbReference type="SUPFAM" id="SSF56784">
    <property type="entry name" value="HAD-like"/>
    <property type="match status" value="1"/>
</dbReference>
<evidence type="ECO:0000256" key="5">
    <source>
        <dbReference type="ARBA" id="ARBA00022842"/>
    </source>
</evidence>
<dbReference type="InterPro" id="IPR001173">
    <property type="entry name" value="Glyco_trans_2-like"/>
</dbReference>
<keyword evidence="5" id="KW-0460">Magnesium</keyword>
<dbReference type="InterPro" id="IPR036412">
    <property type="entry name" value="HAD-like_sf"/>
</dbReference>
<evidence type="ECO:0000313" key="7">
    <source>
        <dbReference type="EMBL" id="OGL39585.1"/>
    </source>
</evidence>
<gene>
    <name evidence="7" type="ORF">A2042_07585</name>
</gene>
<dbReference type="Gene3D" id="3.90.550.10">
    <property type="entry name" value="Spore Coat Polysaccharide Biosynthesis Protein SpsA, Chain A"/>
    <property type="match status" value="1"/>
</dbReference>
<comment type="cofactor">
    <cofactor evidence="1">
        <name>Mg(2+)</name>
        <dbReference type="ChEBI" id="CHEBI:18420"/>
    </cofactor>
</comment>
<dbReference type="AlphaFoldDB" id="A0A1F7RDF2"/>
<dbReference type="GO" id="GO:0016757">
    <property type="term" value="F:glycosyltransferase activity"/>
    <property type="evidence" value="ECO:0007669"/>
    <property type="project" value="UniProtKB-KW"/>
</dbReference>
<proteinExistence type="inferred from homology"/>
<evidence type="ECO:0000259" key="6">
    <source>
        <dbReference type="Pfam" id="PF00535"/>
    </source>
</evidence>
<dbReference type="Gene3D" id="3.40.50.1000">
    <property type="entry name" value="HAD superfamily/HAD-like"/>
    <property type="match status" value="1"/>
</dbReference>
<dbReference type="PANTHER" id="PTHR48090:SF10">
    <property type="entry name" value="GLUCOSYL-3-PHOSPHOGLYCERATE SYNTHASE"/>
    <property type="match status" value="1"/>
</dbReference>
<keyword evidence="3" id="KW-0328">Glycosyltransferase</keyword>
<evidence type="ECO:0000313" key="8">
    <source>
        <dbReference type="Proteomes" id="UP000178526"/>
    </source>
</evidence>
<evidence type="ECO:0000256" key="4">
    <source>
        <dbReference type="ARBA" id="ARBA00022679"/>
    </source>
</evidence>